<dbReference type="EMBL" id="UYRV01002190">
    <property type="protein sequence ID" value="VDK48265.1"/>
    <property type="molecule type" value="Genomic_DNA"/>
</dbReference>
<feature type="chain" id="PRO_5018095570" description="Ribonuclease H1 N-terminal domain-containing protein" evidence="1">
    <location>
        <begin position="17"/>
        <end position="104"/>
    </location>
</feature>
<dbReference type="OrthoDB" id="2329734at2759"/>
<dbReference type="SUPFAM" id="SSF55658">
    <property type="entry name" value="L9 N-domain-like"/>
    <property type="match status" value="1"/>
</dbReference>
<dbReference type="InterPro" id="IPR037056">
    <property type="entry name" value="RNase_H1_N_sf"/>
</dbReference>
<sequence>MLFIIIINLLFQHSHQLLQIDDFPQAVYKKFSKREEAEEYMKAREIKKVELAVPEPNLEKYYAVARGYSVGVFTNYEDVKKYVCRRFRVYDKYVSSLISFISYF</sequence>
<reference evidence="3 4" key="1">
    <citation type="submission" date="2018-11" db="EMBL/GenBank/DDBJ databases">
        <authorList>
            <consortium name="Pathogen Informatics"/>
        </authorList>
    </citation>
    <scope>NUCLEOTIDE SEQUENCE [LARGE SCALE GENOMIC DNA]</scope>
</reference>
<keyword evidence="4" id="KW-1185">Reference proteome</keyword>
<dbReference type="Pfam" id="PF01693">
    <property type="entry name" value="Cauli_VI"/>
    <property type="match status" value="2"/>
</dbReference>
<gene>
    <name evidence="3" type="ORF">CGOC_LOCUS1226</name>
</gene>
<dbReference type="Proteomes" id="UP000271889">
    <property type="component" value="Unassembled WGS sequence"/>
</dbReference>
<organism evidence="3 4">
    <name type="scientific">Cylicostephanus goldi</name>
    <name type="common">Nematode worm</name>
    <dbReference type="NCBI Taxonomy" id="71465"/>
    <lineage>
        <taxon>Eukaryota</taxon>
        <taxon>Metazoa</taxon>
        <taxon>Ecdysozoa</taxon>
        <taxon>Nematoda</taxon>
        <taxon>Chromadorea</taxon>
        <taxon>Rhabditida</taxon>
        <taxon>Rhabditina</taxon>
        <taxon>Rhabditomorpha</taxon>
        <taxon>Strongyloidea</taxon>
        <taxon>Strongylidae</taxon>
        <taxon>Cylicostephanus</taxon>
    </lineage>
</organism>
<proteinExistence type="predicted"/>
<feature type="domain" description="Ribonuclease H1 N-terminal" evidence="2">
    <location>
        <begin position="60"/>
        <end position="83"/>
    </location>
</feature>
<dbReference type="InterPro" id="IPR011320">
    <property type="entry name" value="RNase_H1_N"/>
</dbReference>
<evidence type="ECO:0000313" key="4">
    <source>
        <dbReference type="Proteomes" id="UP000271889"/>
    </source>
</evidence>
<evidence type="ECO:0000259" key="2">
    <source>
        <dbReference type="Pfam" id="PF01693"/>
    </source>
</evidence>
<accession>A0A3P6R4D6</accession>
<keyword evidence="1" id="KW-0732">Signal</keyword>
<name>A0A3P6R4D6_CYLGO</name>
<evidence type="ECO:0000256" key="1">
    <source>
        <dbReference type="SAM" id="SignalP"/>
    </source>
</evidence>
<dbReference type="InterPro" id="IPR009027">
    <property type="entry name" value="Ribosomal_bL9/RNase_H1_N"/>
</dbReference>
<protein>
    <recommendedName>
        <fullName evidence="2">Ribonuclease H1 N-terminal domain-containing protein</fullName>
    </recommendedName>
</protein>
<feature type="signal peptide" evidence="1">
    <location>
        <begin position="1"/>
        <end position="16"/>
    </location>
</feature>
<evidence type="ECO:0000313" key="3">
    <source>
        <dbReference type="EMBL" id="VDK48265.1"/>
    </source>
</evidence>
<dbReference type="Gene3D" id="3.40.970.10">
    <property type="entry name" value="Ribonuclease H1, N-terminal domain"/>
    <property type="match status" value="1"/>
</dbReference>
<feature type="domain" description="Ribonuclease H1 N-terminal" evidence="2">
    <location>
        <begin position="19"/>
        <end position="40"/>
    </location>
</feature>
<dbReference type="AlphaFoldDB" id="A0A3P6R4D6"/>